<evidence type="ECO:0000313" key="6">
    <source>
        <dbReference type="Proteomes" id="UP000011744"/>
    </source>
</evidence>
<comment type="similarity">
    <text evidence="1">Belongs to the leucine-binding protein family.</text>
</comment>
<dbReference type="PATRIC" id="fig|1244869.3.peg.3181"/>
<dbReference type="EMBL" id="AONQ01000047">
    <property type="protein sequence ID" value="EME68933.1"/>
    <property type="molecule type" value="Genomic_DNA"/>
</dbReference>
<evidence type="ECO:0000259" key="4">
    <source>
        <dbReference type="Pfam" id="PF13458"/>
    </source>
</evidence>
<name>M3A7Z3_9PROT</name>
<comment type="caution">
    <text evidence="5">The sequence shown here is derived from an EMBL/GenBank/DDBJ whole genome shotgun (WGS) entry which is preliminary data.</text>
</comment>
<reference evidence="5 6" key="1">
    <citation type="journal article" date="2014" name="Genome Announc.">
        <title>Draft Genome Sequence of Magnetospirillum sp. Strain SO-1, a Freshwater Magnetotactic Bacterium Isolated from the Ol'khovka River, Russia.</title>
        <authorList>
            <person name="Grouzdev D.S."/>
            <person name="Dziuba M.V."/>
            <person name="Sukhacheva M.S."/>
            <person name="Mardanov A.V."/>
            <person name="Beletskiy A.V."/>
            <person name="Kuznetsov B.B."/>
            <person name="Skryabin K.G."/>
        </authorList>
    </citation>
    <scope>NUCLEOTIDE SEQUENCE [LARGE SCALE GENOMIC DNA]</scope>
    <source>
        <strain evidence="5 6">SO-1</strain>
    </source>
</reference>
<protein>
    <submittedName>
        <fullName evidence="5">ABC transporter substrate binding protein (Branched amino acid)</fullName>
    </submittedName>
</protein>
<dbReference type="InterPro" id="IPR028081">
    <property type="entry name" value="Leu-bd"/>
</dbReference>
<evidence type="ECO:0000313" key="5">
    <source>
        <dbReference type="EMBL" id="EME68933.1"/>
    </source>
</evidence>
<dbReference type="PANTHER" id="PTHR30483:SF6">
    <property type="entry name" value="PERIPLASMIC BINDING PROTEIN OF ABC TRANSPORTER FOR NATURAL AMINO ACIDS"/>
    <property type="match status" value="1"/>
</dbReference>
<dbReference type="Proteomes" id="UP000011744">
    <property type="component" value="Unassembled WGS sequence"/>
</dbReference>
<feature type="domain" description="Leucine-binding protein" evidence="4">
    <location>
        <begin position="21"/>
        <end position="363"/>
    </location>
</feature>
<evidence type="ECO:0000256" key="2">
    <source>
        <dbReference type="ARBA" id="ARBA00022729"/>
    </source>
</evidence>
<dbReference type="Pfam" id="PF13458">
    <property type="entry name" value="Peripla_BP_6"/>
    <property type="match status" value="1"/>
</dbReference>
<sequence>MAAAALAVAAVPPQAAWAGIVKVGVILTYSGSDAALGEQIERGINLYTKLHNARLPAGTTIELIRRDDTGPNPDVAKRLAQELILREQVQFLTGGQWTPNATAVAALSKEAKVPFVVMGAGGSAVTEQSPYVIRTGWTLWQTSYPLGPWAVGQGLKRAYTVVNDFTPGHDGETAFTKSFTENGGEIVGAVRIPLKTVDYLPYLQKIKDANPDTVYLFAPGGPRATTIMKAFNDIGITKSSIRVIGPGDTTSDEELPNMGKSALGVTTLLQYSPSATRPANQAFIAAWKKEFGENAVPTSLAVAAWDGMAAIYDAVIAQKGKIEPDRTMELLSHWSNPDSPRGPIRIDPETRDIVQNVYLRRVEEVAGTPVNVEFQTIEQVPDPWKALKRK</sequence>
<gene>
    <name evidence="5" type="ORF">H261_15857</name>
</gene>
<keyword evidence="2" id="KW-0732">Signal</keyword>
<dbReference type="CDD" id="cd20013">
    <property type="entry name" value="PBP1_RPA0985_benzoate-like"/>
    <property type="match status" value="1"/>
</dbReference>
<dbReference type="Gene3D" id="3.40.50.2300">
    <property type="match status" value="2"/>
</dbReference>
<dbReference type="InterPro" id="IPR051010">
    <property type="entry name" value="BCAA_transport"/>
</dbReference>
<evidence type="ECO:0000256" key="1">
    <source>
        <dbReference type="ARBA" id="ARBA00010062"/>
    </source>
</evidence>
<dbReference type="AlphaFoldDB" id="M3A7Z3"/>
<dbReference type="InterPro" id="IPR028082">
    <property type="entry name" value="Peripla_BP_I"/>
</dbReference>
<dbReference type="STRING" id="1244869.H261_15857"/>
<proteinExistence type="inferred from homology"/>
<organism evidence="5 6">
    <name type="scientific">Paramagnetospirillum caucaseum</name>
    <dbReference type="NCBI Taxonomy" id="1244869"/>
    <lineage>
        <taxon>Bacteria</taxon>
        <taxon>Pseudomonadati</taxon>
        <taxon>Pseudomonadota</taxon>
        <taxon>Alphaproteobacteria</taxon>
        <taxon>Rhodospirillales</taxon>
        <taxon>Magnetospirillaceae</taxon>
        <taxon>Paramagnetospirillum</taxon>
    </lineage>
</organism>
<dbReference type="GO" id="GO:0006865">
    <property type="term" value="P:amino acid transport"/>
    <property type="evidence" value="ECO:0007669"/>
    <property type="project" value="UniProtKB-KW"/>
</dbReference>
<accession>M3A7Z3</accession>
<keyword evidence="3" id="KW-0813">Transport</keyword>
<keyword evidence="6" id="KW-1185">Reference proteome</keyword>
<dbReference type="PANTHER" id="PTHR30483">
    <property type="entry name" value="LEUCINE-SPECIFIC-BINDING PROTEIN"/>
    <property type="match status" value="1"/>
</dbReference>
<dbReference type="eggNOG" id="COG0683">
    <property type="taxonomic scope" value="Bacteria"/>
</dbReference>
<dbReference type="SUPFAM" id="SSF53822">
    <property type="entry name" value="Periplasmic binding protein-like I"/>
    <property type="match status" value="1"/>
</dbReference>
<evidence type="ECO:0000256" key="3">
    <source>
        <dbReference type="ARBA" id="ARBA00022970"/>
    </source>
</evidence>
<keyword evidence="3" id="KW-0029">Amino-acid transport</keyword>